<evidence type="ECO:0000313" key="5">
    <source>
        <dbReference type="EMBL" id="CAB5238102.1"/>
    </source>
</evidence>
<evidence type="ECO:0000313" key="4">
    <source>
        <dbReference type="EMBL" id="CAB4205262.1"/>
    </source>
</evidence>
<organism evidence="4">
    <name type="scientific">uncultured Caudovirales phage</name>
    <dbReference type="NCBI Taxonomy" id="2100421"/>
    <lineage>
        <taxon>Viruses</taxon>
        <taxon>Duplodnaviria</taxon>
        <taxon>Heunggongvirae</taxon>
        <taxon>Uroviricota</taxon>
        <taxon>Caudoviricetes</taxon>
        <taxon>Peduoviridae</taxon>
        <taxon>Maltschvirus</taxon>
        <taxon>Maltschvirus maltsch</taxon>
    </lineage>
</organism>
<name>A0A6J5S8S3_9CAUD</name>
<dbReference type="EMBL" id="LR797223">
    <property type="protein sequence ID" value="CAB4194936.1"/>
    <property type="molecule type" value="Genomic_DNA"/>
</dbReference>
<sequence>MPKLLTRTPMQQRVEEHAKTRRSTMRKVKIKDTVHKNLWRELVYPLRRERAKVQTSIDYYARKPDADPYQREVNAAYLALLVKLEDKLVAWRTLYSDKTPKQMAKEKGIANHGAHWSDWIPPHIRDNFCAAYENINASRKNGRARTPFERTPAPPKPQRPRRVSKAPSETACLTPIEELRDRMKALDDEMLRTANPHRKEELRLTIIALRTEQDELRREHSRRRASAYYLAQKEKHANIRRQVREKLEVRHGVSPQQPHGETYGKTE</sequence>
<feature type="region of interest" description="Disordered" evidence="1">
    <location>
        <begin position="246"/>
        <end position="267"/>
    </location>
</feature>
<dbReference type="EMBL" id="LR797358">
    <property type="protein sequence ID" value="CAB4205262.1"/>
    <property type="molecule type" value="Genomic_DNA"/>
</dbReference>
<reference evidence="4" key="1">
    <citation type="submission" date="2020-05" db="EMBL/GenBank/DDBJ databases">
        <authorList>
            <person name="Chiriac C."/>
            <person name="Salcher M."/>
            <person name="Ghai R."/>
            <person name="Kavagutti S V."/>
        </authorList>
    </citation>
    <scope>NUCLEOTIDE SEQUENCE</scope>
</reference>
<dbReference type="EMBL" id="LR798457">
    <property type="protein sequence ID" value="CAB5238102.1"/>
    <property type="molecule type" value="Genomic_DNA"/>
</dbReference>
<proteinExistence type="predicted"/>
<evidence type="ECO:0000256" key="1">
    <source>
        <dbReference type="SAM" id="MobiDB-lite"/>
    </source>
</evidence>
<dbReference type="EMBL" id="LR796819">
    <property type="protein sequence ID" value="CAB4168224.1"/>
    <property type="molecule type" value="Genomic_DNA"/>
</dbReference>
<gene>
    <name evidence="3" type="ORF">UFOVP1276_12</name>
    <name evidence="4" type="ORF">UFOVP1403_54</name>
    <name evidence="5" type="ORF">UFOVP1507_38</name>
    <name evidence="2" type="ORF">UFOVP875_43</name>
</gene>
<feature type="region of interest" description="Disordered" evidence="1">
    <location>
        <begin position="140"/>
        <end position="168"/>
    </location>
</feature>
<evidence type="ECO:0000313" key="3">
    <source>
        <dbReference type="EMBL" id="CAB4194936.1"/>
    </source>
</evidence>
<accession>A0A6J5S8S3</accession>
<protein>
    <submittedName>
        <fullName evidence="4">Uncharacterized protein</fullName>
    </submittedName>
</protein>
<evidence type="ECO:0000313" key="2">
    <source>
        <dbReference type="EMBL" id="CAB4168224.1"/>
    </source>
</evidence>